<evidence type="ECO:0000259" key="2">
    <source>
        <dbReference type="Pfam" id="PF14378"/>
    </source>
</evidence>
<protein>
    <submittedName>
        <fullName evidence="3">Phosphatase PAP2 family protein</fullName>
    </submittedName>
</protein>
<keyword evidence="1" id="KW-0812">Transmembrane</keyword>
<dbReference type="RefSeq" id="WP_262581277.1">
    <property type="nucleotide sequence ID" value="NZ_JAOQJV010000005.1"/>
</dbReference>
<organism evidence="3 4">
    <name type="scientific">Dorea ammoniilytica</name>
    <dbReference type="NCBI Taxonomy" id="2981788"/>
    <lineage>
        <taxon>Bacteria</taxon>
        <taxon>Bacillati</taxon>
        <taxon>Bacillota</taxon>
        <taxon>Clostridia</taxon>
        <taxon>Lachnospirales</taxon>
        <taxon>Lachnospiraceae</taxon>
        <taxon>Dorea</taxon>
    </lineage>
</organism>
<dbReference type="InterPro" id="IPR026841">
    <property type="entry name" value="Aur1/Ipt1"/>
</dbReference>
<sequence length="236" mass="26795">MKKINIKEIDTKRIFCTLLPPVMAFTVNCMVYWGAPLFTVGRTAYNLSGNLDDLVPFLPPFIVVYLGCYIFWVINYLLISAQGDEHRYRFFTADICSRLVCLVIFVVFPTTNTRPELIGHDIWTQAVRALYQWDAPQNLFPSIHCLVSWMCCIGLRGCDRIPKWYKWVSKFIAVLVFVSTLALRQHVLIDVAGGILLGELACYISNRGDGYKLLQKVTETVAGWSVGRLSGKKNGK</sequence>
<comment type="caution">
    <text evidence="3">The sequence shown here is derived from an EMBL/GenBank/DDBJ whole genome shotgun (WGS) entry which is preliminary data.</text>
</comment>
<accession>A0ABT2S672</accession>
<dbReference type="EMBL" id="JAOQJV010000005">
    <property type="protein sequence ID" value="MCU6699745.1"/>
    <property type="molecule type" value="Genomic_DNA"/>
</dbReference>
<reference evidence="3 4" key="1">
    <citation type="journal article" date="2021" name="ISME Commun">
        <title>Automated analysis of genomic sequences facilitates high-throughput and comprehensive description of bacteria.</title>
        <authorList>
            <person name="Hitch T.C.A."/>
        </authorList>
    </citation>
    <scope>NUCLEOTIDE SEQUENCE [LARGE SCALE GENOMIC DNA]</scope>
    <source>
        <strain evidence="3 4">Sanger_02</strain>
    </source>
</reference>
<feature type="transmembrane region" description="Helical" evidence="1">
    <location>
        <begin position="55"/>
        <end position="78"/>
    </location>
</feature>
<evidence type="ECO:0000313" key="4">
    <source>
        <dbReference type="Proteomes" id="UP001207605"/>
    </source>
</evidence>
<dbReference type="SUPFAM" id="SSF48317">
    <property type="entry name" value="Acid phosphatase/Vanadium-dependent haloperoxidase"/>
    <property type="match status" value="1"/>
</dbReference>
<dbReference type="Pfam" id="PF14378">
    <property type="entry name" value="PAP2_3"/>
    <property type="match status" value="1"/>
</dbReference>
<feature type="transmembrane region" description="Helical" evidence="1">
    <location>
        <begin position="12"/>
        <end position="35"/>
    </location>
</feature>
<evidence type="ECO:0000256" key="1">
    <source>
        <dbReference type="SAM" id="Phobius"/>
    </source>
</evidence>
<keyword evidence="1" id="KW-0472">Membrane</keyword>
<evidence type="ECO:0000313" key="3">
    <source>
        <dbReference type="EMBL" id="MCU6699745.1"/>
    </source>
</evidence>
<dbReference type="Proteomes" id="UP001207605">
    <property type="component" value="Unassembled WGS sequence"/>
</dbReference>
<feature type="domain" description="Inositolphosphotransferase Aur1/Ipt1" evidence="2">
    <location>
        <begin position="69"/>
        <end position="202"/>
    </location>
</feature>
<proteinExistence type="predicted"/>
<name>A0ABT2S672_9FIRM</name>
<keyword evidence="4" id="KW-1185">Reference proteome</keyword>
<dbReference type="InterPro" id="IPR036938">
    <property type="entry name" value="PAP2/HPO_sf"/>
</dbReference>
<gene>
    <name evidence="3" type="ORF">OCV65_05810</name>
</gene>
<keyword evidence="1" id="KW-1133">Transmembrane helix</keyword>
<dbReference type="CDD" id="cd03386">
    <property type="entry name" value="PAP2_Aur1_like"/>
    <property type="match status" value="1"/>
</dbReference>